<evidence type="ECO:0000256" key="8">
    <source>
        <dbReference type="ARBA" id="ARBA00023163"/>
    </source>
</evidence>
<dbReference type="CDD" id="cd16574">
    <property type="entry name" value="RING-HC_Topors"/>
    <property type="match status" value="1"/>
</dbReference>
<dbReference type="Ensembl" id="ENSMGAT00000021353.1">
    <property type="protein sequence ID" value="ENSMGAP00000033842.1"/>
    <property type="gene ID" value="ENSMGAG00000018201.1"/>
</dbReference>
<dbReference type="InterPro" id="IPR058746">
    <property type="entry name" value="Znf_RING-type_Topors"/>
</dbReference>
<organism evidence="13 14">
    <name type="scientific">Meleagris gallopavo</name>
    <name type="common">Wild turkey</name>
    <dbReference type="NCBI Taxonomy" id="9103"/>
    <lineage>
        <taxon>Eukaryota</taxon>
        <taxon>Metazoa</taxon>
        <taxon>Chordata</taxon>
        <taxon>Craniata</taxon>
        <taxon>Vertebrata</taxon>
        <taxon>Euteleostomi</taxon>
        <taxon>Archelosauria</taxon>
        <taxon>Archosauria</taxon>
        <taxon>Dinosauria</taxon>
        <taxon>Saurischia</taxon>
        <taxon>Theropoda</taxon>
        <taxon>Coelurosauria</taxon>
        <taxon>Aves</taxon>
        <taxon>Neognathae</taxon>
        <taxon>Galloanserae</taxon>
        <taxon>Galliformes</taxon>
        <taxon>Phasianidae</taxon>
        <taxon>Meleagridinae</taxon>
        <taxon>Meleagris</taxon>
    </lineage>
</organism>
<evidence type="ECO:0000256" key="7">
    <source>
        <dbReference type="ARBA" id="ARBA00023015"/>
    </source>
</evidence>
<protein>
    <recommendedName>
        <fullName evidence="2">RING-type E3 ubiquitin transferase</fullName>
        <ecNumber evidence="2">2.3.2.27</ecNumber>
    </recommendedName>
</protein>
<feature type="compositionally biased region" description="Basic and acidic residues" evidence="10">
    <location>
        <begin position="300"/>
        <end position="314"/>
    </location>
</feature>
<feature type="compositionally biased region" description="Basic and acidic residues" evidence="10">
    <location>
        <begin position="594"/>
        <end position="607"/>
    </location>
</feature>
<dbReference type="PANTHER" id="PTHR46077:SF1">
    <property type="entry name" value="TOP1 BINDING ARGININE_SERINE RICH PROTEIN, E3 UBIQUITIN LIGASE"/>
    <property type="match status" value="1"/>
</dbReference>
<reference evidence="13" key="2">
    <citation type="submission" date="2025-08" db="UniProtKB">
        <authorList>
            <consortium name="Ensembl"/>
        </authorList>
    </citation>
    <scope>IDENTIFICATION</scope>
</reference>
<keyword evidence="11" id="KW-0472">Membrane</keyword>
<keyword evidence="6" id="KW-0862">Zinc</keyword>
<dbReference type="EC" id="2.3.2.27" evidence="2"/>
<evidence type="ECO:0000313" key="14">
    <source>
        <dbReference type="Proteomes" id="UP000001645"/>
    </source>
</evidence>
<dbReference type="PROSITE" id="PS50089">
    <property type="entry name" value="ZF_RING_2"/>
    <property type="match status" value="1"/>
</dbReference>
<feature type="domain" description="RING-type" evidence="12">
    <location>
        <begin position="85"/>
        <end position="124"/>
    </location>
</feature>
<sequence>MYLYLCVSNSNLVSFSSVLIFGTPTLIRKHFYLLLGSGIKLYFLGFSIFLASILNFLSLGCRILFSSKDFKLQTMPLDAPTDSRCPMCLDRFESIVYLDPCWHKFCFRCIREWSKFKADCPLCQQPFFSLCHTVHAEDDIARSSENESFSYSDLSSINFTERISDLEAWDQHANYDYPTPSHNEESSSDSTVADFPDEVNSQEREHGSSEHSVDWLSSNDETPGPSYSSSEEYNAAITSSELVESSNDDSLWERTTLQPQLQVSVDSGDSNSSLEYHDISDYVYADRTPELTVLSSDSEDSIRERKREDTKKEQSIQGSSLSDRESQRASTPFPLYKEHVSSCQSPLLSVKRIMSKDEQKNKDHSPHDSDWSLPLGMENAYSPRSQRLSRKRKTRSPQSSEDSHDYWPRKKHYLVKYPSKKRLPESRQCSKYWSKISRWSRLHDRSPTLKGQTESSSCESSSSRDSSRSWLYHKGYGQRKSSSLDKDCSYRRLCYQSSYLLHSPKTVGEGSSCSKSTQPEAHCSSKSPSLEFRSQSSTKMTDLQSQIGFHERQDSCYKQRRSRSRSSSRSRSPPGEADRTKSEKPGGKRKCKTRHLENTEKESTSMVRKKDFPTFSGYYKIRPISAIQESSEIKHEEKSESMGSTSMEGVYEGTETMKCALKKKCKKKHQEHHWKDAYFFFILSFCNGACFPCALNVLNADQSLAVSPELTAFSPFPVHPCGCHATCCTRHVAGSGGSGHRCVLCGNPGSCFPVWWVWLWPAYRCLYSQSHILPLIERREKMGWKSFCVETETRRSLVVLLWPIQA</sequence>
<reference evidence="13 14" key="1">
    <citation type="journal article" date="2010" name="PLoS Biol.">
        <title>Multi-platform next-generation sequencing of the domestic turkey (Meleagris gallopavo): genome assembly and analysis.</title>
        <authorList>
            <person name="Dalloul R.A."/>
            <person name="Long J.A."/>
            <person name="Zimin A.V."/>
            <person name="Aslam L."/>
            <person name="Beal K."/>
            <person name="Blomberg L.A."/>
            <person name="Bouffard P."/>
            <person name="Burt D.W."/>
            <person name="Crasta O."/>
            <person name="Crooijmans R.P."/>
            <person name="Cooper K."/>
            <person name="Coulombe R.A."/>
            <person name="De S."/>
            <person name="Delany M.E."/>
            <person name="Dodgson J.B."/>
            <person name="Dong J.J."/>
            <person name="Evans C."/>
            <person name="Frederickson K.M."/>
            <person name="Flicek P."/>
            <person name="Florea L."/>
            <person name="Folkerts O."/>
            <person name="Groenen M.A."/>
            <person name="Harkins T.T."/>
            <person name="Herrero J."/>
            <person name="Hoffmann S."/>
            <person name="Megens H.J."/>
            <person name="Jiang A."/>
            <person name="de Jong P."/>
            <person name="Kaiser P."/>
            <person name="Kim H."/>
            <person name="Kim K.W."/>
            <person name="Kim S."/>
            <person name="Langenberger D."/>
            <person name="Lee M.K."/>
            <person name="Lee T."/>
            <person name="Mane S."/>
            <person name="Marcais G."/>
            <person name="Marz M."/>
            <person name="McElroy A.P."/>
            <person name="Modise T."/>
            <person name="Nefedov M."/>
            <person name="Notredame C."/>
            <person name="Paton I.R."/>
            <person name="Payne W.S."/>
            <person name="Pertea G."/>
            <person name="Prickett D."/>
            <person name="Puiu D."/>
            <person name="Qioa D."/>
            <person name="Raineri E."/>
            <person name="Ruffier M."/>
            <person name="Salzberg S.L."/>
            <person name="Schatz M.C."/>
            <person name="Scheuring C."/>
            <person name="Schmidt C.J."/>
            <person name="Schroeder S."/>
            <person name="Searle S.M."/>
            <person name="Smith E.J."/>
            <person name="Smith J."/>
            <person name="Sonstegard T.S."/>
            <person name="Stadler P.F."/>
            <person name="Tafer H."/>
            <person name="Tu Z.J."/>
            <person name="Van Tassell C.P."/>
            <person name="Vilella A.J."/>
            <person name="Williams K.P."/>
            <person name="Yorke J.A."/>
            <person name="Zhang L."/>
            <person name="Zhang H.B."/>
            <person name="Zhang X."/>
            <person name="Zhang Y."/>
            <person name="Reed K.M."/>
        </authorList>
    </citation>
    <scope>NUCLEOTIDE SEQUENCE [LARGE SCALE GENOMIC DNA]</scope>
</reference>
<reference evidence="13" key="3">
    <citation type="submission" date="2025-09" db="UniProtKB">
        <authorList>
            <consortium name="Ensembl"/>
        </authorList>
    </citation>
    <scope>IDENTIFICATION</scope>
</reference>
<evidence type="ECO:0000256" key="9">
    <source>
        <dbReference type="PROSITE-ProRule" id="PRU00175"/>
    </source>
</evidence>
<keyword evidence="11" id="KW-1133">Transmembrane helix</keyword>
<dbReference type="GO" id="GO:0006513">
    <property type="term" value="P:protein monoubiquitination"/>
    <property type="evidence" value="ECO:0007669"/>
    <property type="project" value="TreeGrafter"/>
</dbReference>
<dbReference type="Gene3D" id="3.30.40.10">
    <property type="entry name" value="Zinc/RING finger domain, C3HC4 (zinc finger)"/>
    <property type="match status" value="1"/>
</dbReference>
<feature type="compositionally biased region" description="Polar residues" evidence="10">
    <location>
        <begin position="509"/>
        <end position="547"/>
    </location>
</feature>
<keyword evidence="7" id="KW-0805">Transcription regulation</keyword>
<dbReference type="GO" id="GO:0061630">
    <property type="term" value="F:ubiquitin protein ligase activity"/>
    <property type="evidence" value="ECO:0007669"/>
    <property type="project" value="UniProtKB-EC"/>
</dbReference>
<dbReference type="GO" id="GO:0000209">
    <property type="term" value="P:protein polyubiquitination"/>
    <property type="evidence" value="ECO:0007669"/>
    <property type="project" value="TreeGrafter"/>
</dbReference>
<evidence type="ECO:0000259" key="12">
    <source>
        <dbReference type="PROSITE" id="PS50089"/>
    </source>
</evidence>
<keyword evidence="4" id="KW-0479">Metal-binding</keyword>
<dbReference type="InterPro" id="IPR001841">
    <property type="entry name" value="Znf_RING"/>
</dbReference>
<feature type="transmembrane region" description="Helical" evidence="11">
    <location>
        <begin position="41"/>
        <end position="65"/>
    </location>
</feature>
<feature type="region of interest" description="Disordered" evidence="10">
    <location>
        <begin position="174"/>
        <end position="405"/>
    </location>
</feature>
<dbReference type="SMART" id="SM00184">
    <property type="entry name" value="RING"/>
    <property type="match status" value="1"/>
</dbReference>
<feature type="compositionally biased region" description="Basic and acidic residues" evidence="10">
    <location>
        <begin position="576"/>
        <end position="586"/>
    </location>
</feature>
<dbReference type="PANTHER" id="PTHR46077">
    <property type="entry name" value="E3 UBIQUITIN-PROTEIN LIGASE TOPORS"/>
    <property type="match status" value="1"/>
</dbReference>
<dbReference type="GeneTree" id="ENSGT01150000287265"/>
<evidence type="ECO:0000256" key="2">
    <source>
        <dbReference type="ARBA" id="ARBA00012483"/>
    </source>
</evidence>
<dbReference type="PROSITE" id="PS00518">
    <property type="entry name" value="ZF_RING_1"/>
    <property type="match status" value="1"/>
</dbReference>
<evidence type="ECO:0000256" key="3">
    <source>
        <dbReference type="ARBA" id="ARBA00022679"/>
    </source>
</evidence>
<keyword evidence="3" id="KW-0808">Transferase</keyword>
<evidence type="ECO:0000256" key="1">
    <source>
        <dbReference type="ARBA" id="ARBA00000900"/>
    </source>
</evidence>
<evidence type="ECO:0000256" key="4">
    <source>
        <dbReference type="ARBA" id="ARBA00022723"/>
    </source>
</evidence>
<dbReference type="InParanoid" id="A0A803YPZ4"/>
<dbReference type="InterPro" id="IPR013083">
    <property type="entry name" value="Znf_RING/FYVE/PHD"/>
</dbReference>
<dbReference type="GO" id="GO:0008270">
    <property type="term" value="F:zinc ion binding"/>
    <property type="evidence" value="ECO:0007669"/>
    <property type="project" value="UniProtKB-KW"/>
</dbReference>
<evidence type="ECO:0000256" key="10">
    <source>
        <dbReference type="SAM" id="MobiDB-lite"/>
    </source>
</evidence>
<feature type="compositionally biased region" description="Basic and acidic residues" evidence="10">
    <location>
        <begin position="201"/>
        <end position="213"/>
    </location>
</feature>
<feature type="compositionally biased region" description="Basic residues" evidence="10">
    <location>
        <begin position="558"/>
        <end position="568"/>
    </location>
</feature>
<dbReference type="SUPFAM" id="SSF57850">
    <property type="entry name" value="RING/U-box"/>
    <property type="match status" value="1"/>
</dbReference>
<keyword evidence="14" id="KW-1185">Reference proteome</keyword>
<keyword evidence="8" id="KW-0804">Transcription</keyword>
<proteinExistence type="predicted"/>
<feature type="region of interest" description="Disordered" evidence="10">
    <location>
        <begin position="444"/>
        <end position="468"/>
    </location>
</feature>
<dbReference type="Pfam" id="PF13923">
    <property type="entry name" value="zf-C3HC4_2"/>
    <property type="match status" value="1"/>
</dbReference>
<feature type="compositionally biased region" description="Polar residues" evidence="10">
    <location>
        <begin position="215"/>
        <end position="274"/>
    </location>
</feature>
<keyword evidence="5 9" id="KW-0863">Zinc-finger</keyword>
<feature type="compositionally biased region" description="Basic and acidic residues" evidence="10">
    <location>
        <begin position="354"/>
        <end position="370"/>
    </location>
</feature>
<evidence type="ECO:0000256" key="11">
    <source>
        <dbReference type="SAM" id="Phobius"/>
    </source>
</evidence>
<name>A0A803YPZ4_MELGA</name>
<feature type="region of interest" description="Disordered" evidence="10">
    <location>
        <begin position="505"/>
        <end position="607"/>
    </location>
</feature>
<comment type="catalytic activity">
    <reaction evidence="1">
        <text>S-ubiquitinyl-[E2 ubiquitin-conjugating enzyme]-L-cysteine + [acceptor protein]-L-lysine = [E2 ubiquitin-conjugating enzyme]-L-cysteine + N(6)-ubiquitinyl-[acceptor protein]-L-lysine.</text>
        <dbReference type="EC" id="2.3.2.27"/>
    </reaction>
</comment>
<evidence type="ECO:0000313" key="13">
    <source>
        <dbReference type="Ensembl" id="ENSMGAP00000033842.1"/>
    </source>
</evidence>
<dbReference type="Proteomes" id="UP000001645">
    <property type="component" value="Chromosome Z"/>
</dbReference>
<evidence type="ECO:0000256" key="6">
    <source>
        <dbReference type="ARBA" id="ARBA00022833"/>
    </source>
</evidence>
<feature type="compositionally biased region" description="Low complexity" evidence="10">
    <location>
        <begin position="454"/>
        <end position="464"/>
    </location>
</feature>
<accession>A0A803YPZ4</accession>
<dbReference type="AlphaFoldDB" id="A0A803YPZ4"/>
<dbReference type="InterPro" id="IPR017907">
    <property type="entry name" value="Znf_RING_CS"/>
</dbReference>
<keyword evidence="11" id="KW-0812">Transmembrane</keyword>
<evidence type="ECO:0000256" key="5">
    <source>
        <dbReference type="ARBA" id="ARBA00022771"/>
    </source>
</evidence>